<reference evidence="7 9" key="2">
    <citation type="journal article" date="2013" name="Nature">
        <title>Insights into bilaterian evolution from three spiralian genomes.</title>
        <authorList>
            <person name="Simakov O."/>
            <person name="Marletaz F."/>
            <person name="Cho S.J."/>
            <person name="Edsinger-Gonzales E."/>
            <person name="Havlak P."/>
            <person name="Hellsten U."/>
            <person name="Kuo D.H."/>
            <person name="Larsson T."/>
            <person name="Lv J."/>
            <person name="Arendt D."/>
            <person name="Savage R."/>
            <person name="Osoegawa K."/>
            <person name="de Jong P."/>
            <person name="Grimwood J."/>
            <person name="Chapman J.A."/>
            <person name="Shapiro H."/>
            <person name="Aerts A."/>
            <person name="Otillar R.P."/>
            <person name="Terry A.Y."/>
            <person name="Boore J.L."/>
            <person name="Grigoriev I.V."/>
            <person name="Lindberg D.R."/>
            <person name="Seaver E.C."/>
            <person name="Weisblat D.A."/>
            <person name="Putnam N.H."/>
            <person name="Rokhsar D.S."/>
        </authorList>
    </citation>
    <scope>NUCLEOTIDE SEQUENCE</scope>
</reference>
<dbReference type="CTD" id="20211404"/>
<dbReference type="GO" id="GO:0016020">
    <property type="term" value="C:membrane"/>
    <property type="evidence" value="ECO:0007669"/>
    <property type="project" value="UniProtKB-SubCell"/>
</dbReference>
<dbReference type="AlphaFoldDB" id="T1FRF7"/>
<dbReference type="KEGG" id="hro:HELRODRAFT_189874"/>
<reference evidence="9" key="1">
    <citation type="submission" date="2012-12" db="EMBL/GenBank/DDBJ databases">
        <authorList>
            <person name="Hellsten U."/>
            <person name="Grimwood J."/>
            <person name="Chapman J.A."/>
            <person name="Shapiro H."/>
            <person name="Aerts A."/>
            <person name="Otillar R.P."/>
            <person name="Terry A.Y."/>
            <person name="Boore J.L."/>
            <person name="Simakov O."/>
            <person name="Marletaz F."/>
            <person name="Cho S.-J."/>
            <person name="Edsinger-Gonzales E."/>
            <person name="Havlak P."/>
            <person name="Kuo D.-H."/>
            <person name="Larsson T."/>
            <person name="Lv J."/>
            <person name="Arendt D."/>
            <person name="Savage R."/>
            <person name="Osoegawa K."/>
            <person name="de Jong P."/>
            <person name="Lindberg D.R."/>
            <person name="Seaver E.C."/>
            <person name="Weisblat D.A."/>
            <person name="Putnam N.H."/>
            <person name="Grigoriev I.V."/>
            <person name="Rokhsar D.S."/>
        </authorList>
    </citation>
    <scope>NUCLEOTIDE SEQUENCE</scope>
</reference>
<dbReference type="GeneID" id="20211404"/>
<keyword evidence="3" id="KW-0812">Transmembrane</keyword>
<dbReference type="OrthoDB" id="5873834at2759"/>
<dbReference type="Proteomes" id="UP000015101">
    <property type="component" value="Unassembled WGS sequence"/>
</dbReference>
<dbReference type="PANTHER" id="PTHR46022">
    <property type="entry name" value="PROTEIN PATCHED"/>
    <property type="match status" value="1"/>
</dbReference>
<proteinExistence type="inferred from homology"/>
<reference evidence="8" key="3">
    <citation type="submission" date="2015-06" db="UniProtKB">
        <authorList>
            <consortium name="EnsemblMetazoa"/>
        </authorList>
    </citation>
    <scope>IDENTIFICATION</scope>
</reference>
<dbReference type="EMBL" id="AMQM01002268">
    <property type="status" value="NOT_ANNOTATED_CDS"/>
    <property type="molecule type" value="Genomic_DNA"/>
</dbReference>
<keyword evidence="4" id="KW-1133">Transmembrane helix</keyword>
<dbReference type="EMBL" id="KB097753">
    <property type="protein sequence ID" value="ESN90493.1"/>
    <property type="molecule type" value="Genomic_DNA"/>
</dbReference>
<dbReference type="RefSeq" id="XP_009031419.1">
    <property type="nucleotide sequence ID" value="XM_009033171.1"/>
</dbReference>
<protein>
    <submittedName>
        <fullName evidence="7 8">Uncharacterized protein</fullName>
    </submittedName>
</protein>
<comment type="similarity">
    <text evidence="2">Belongs to the patched family.</text>
</comment>
<comment type="subcellular location">
    <subcellularLocation>
        <location evidence="1">Membrane</location>
        <topology evidence="1">Multi-pass membrane protein</topology>
    </subcellularLocation>
</comment>
<evidence type="ECO:0000256" key="3">
    <source>
        <dbReference type="ARBA" id="ARBA00022692"/>
    </source>
</evidence>
<dbReference type="PANTHER" id="PTHR46022:SF1">
    <property type="entry name" value="PROTEIN PATCHED"/>
    <property type="match status" value="1"/>
</dbReference>
<dbReference type="EnsemblMetazoa" id="HelroT189874">
    <property type="protein sequence ID" value="HelroP189874"/>
    <property type="gene ID" value="HelroG189874"/>
</dbReference>
<sequence length="366" mass="41164">MAISLQTAKVSWACRGDGEDGEEDMKEVASSVNDGSLDLHLQKCIYFSDYQIQTSYVDARLAYEFAKKCNDKNKNISHFGFFSQNKATGKKRTLKNFLNAVGSRLARETEYTDSILDNERAILSEVVMQTLPDDYGDEEDDDYDDSEDDDGQNVCGLEGCGGSPANVRMVQRLLYHLDVMKAATSAFVNVNNIKWNFYDMCHAQRFPNVDDDHEIDKILDGLQTCVIVTPLDCFWEGSKLLGPQDPVKIPNFGSIEFKWTNLNPRMLVNGLRTFSSLSAKYFKELMDKAGVTSGYQEKPCLNPFDEECPTTAPNYASKKLPDVMSLLSSGCSGISSKYMRWNVNFLLGGVTWNDTQHLTSQYNSLR</sequence>
<keyword evidence="9" id="KW-1185">Reference proteome</keyword>
<evidence type="ECO:0000256" key="6">
    <source>
        <dbReference type="ARBA" id="ARBA00023180"/>
    </source>
</evidence>
<evidence type="ECO:0000256" key="1">
    <source>
        <dbReference type="ARBA" id="ARBA00004141"/>
    </source>
</evidence>
<keyword evidence="6" id="KW-0325">Glycoprotein</keyword>
<dbReference type="HOGENOM" id="CLU_070483_0_0_1"/>
<evidence type="ECO:0000256" key="4">
    <source>
        <dbReference type="ARBA" id="ARBA00022989"/>
    </source>
</evidence>
<keyword evidence="5" id="KW-0472">Membrane</keyword>
<evidence type="ECO:0000313" key="7">
    <source>
        <dbReference type="EMBL" id="ESN90493.1"/>
    </source>
</evidence>
<accession>T1FRF7</accession>
<gene>
    <name evidence="8" type="primary">20211404</name>
    <name evidence="7" type="ORF">HELRODRAFT_189874</name>
</gene>
<evidence type="ECO:0000313" key="9">
    <source>
        <dbReference type="Proteomes" id="UP000015101"/>
    </source>
</evidence>
<dbReference type="InParanoid" id="T1FRF7"/>
<name>T1FRF7_HELRO</name>
<evidence type="ECO:0000256" key="2">
    <source>
        <dbReference type="ARBA" id="ARBA00005585"/>
    </source>
</evidence>
<evidence type="ECO:0000256" key="5">
    <source>
        <dbReference type="ARBA" id="ARBA00023136"/>
    </source>
</evidence>
<dbReference type="STRING" id="6412.T1FRF7"/>
<organism evidence="8 9">
    <name type="scientific">Helobdella robusta</name>
    <name type="common">Californian leech</name>
    <dbReference type="NCBI Taxonomy" id="6412"/>
    <lineage>
        <taxon>Eukaryota</taxon>
        <taxon>Metazoa</taxon>
        <taxon>Spiralia</taxon>
        <taxon>Lophotrochozoa</taxon>
        <taxon>Annelida</taxon>
        <taxon>Clitellata</taxon>
        <taxon>Hirudinea</taxon>
        <taxon>Rhynchobdellida</taxon>
        <taxon>Glossiphoniidae</taxon>
        <taxon>Helobdella</taxon>
    </lineage>
</organism>
<dbReference type="eggNOG" id="KOG1935">
    <property type="taxonomic scope" value="Eukaryota"/>
</dbReference>
<evidence type="ECO:0000313" key="8">
    <source>
        <dbReference type="EnsemblMetazoa" id="HelroP189874"/>
    </source>
</evidence>